<dbReference type="EMBL" id="JAPQKO010000008">
    <property type="protein sequence ID" value="KAJ5151837.1"/>
    <property type="molecule type" value="Genomic_DNA"/>
</dbReference>
<sequence length="75" mass="8444">MPDKNYTIVNSGTNNQVCPLSSWQLYKSKQITNKPPGKPLVHPNGSYYYSNPNGSTYYNNGKGDAFYTPPPERNE</sequence>
<protein>
    <submittedName>
        <fullName evidence="1">Uncharacterized protein</fullName>
    </submittedName>
</protein>
<gene>
    <name evidence="1" type="ORF">N7492_010132</name>
</gene>
<dbReference type="OrthoDB" id="5415522at2759"/>
<proteinExistence type="predicted"/>
<dbReference type="AlphaFoldDB" id="A0A9W9LEZ9"/>
<evidence type="ECO:0000313" key="2">
    <source>
        <dbReference type="Proteomes" id="UP001146351"/>
    </source>
</evidence>
<reference evidence="1" key="2">
    <citation type="journal article" date="2023" name="IMA Fungus">
        <title>Comparative genomic study of the Penicillium genus elucidates a diverse pangenome and 15 lateral gene transfer events.</title>
        <authorList>
            <person name="Petersen C."/>
            <person name="Sorensen T."/>
            <person name="Nielsen M.R."/>
            <person name="Sondergaard T.E."/>
            <person name="Sorensen J.L."/>
            <person name="Fitzpatrick D.A."/>
            <person name="Frisvad J.C."/>
            <person name="Nielsen K.L."/>
        </authorList>
    </citation>
    <scope>NUCLEOTIDE SEQUENCE</scope>
    <source>
        <strain evidence="1">IBT 21917</strain>
    </source>
</reference>
<comment type="caution">
    <text evidence="1">The sequence shown here is derived from an EMBL/GenBank/DDBJ whole genome shotgun (WGS) entry which is preliminary data.</text>
</comment>
<name>A0A9W9LEZ9_9EURO</name>
<dbReference type="Proteomes" id="UP001146351">
    <property type="component" value="Unassembled WGS sequence"/>
</dbReference>
<accession>A0A9W9LEZ9</accession>
<keyword evidence="2" id="KW-1185">Reference proteome</keyword>
<reference evidence="1" key="1">
    <citation type="submission" date="2022-11" db="EMBL/GenBank/DDBJ databases">
        <authorList>
            <person name="Petersen C."/>
        </authorList>
    </citation>
    <scope>NUCLEOTIDE SEQUENCE</scope>
    <source>
        <strain evidence="1">IBT 21917</strain>
    </source>
</reference>
<evidence type="ECO:0000313" key="1">
    <source>
        <dbReference type="EMBL" id="KAJ5151837.1"/>
    </source>
</evidence>
<organism evidence="1 2">
    <name type="scientific">Penicillium capsulatum</name>
    <dbReference type="NCBI Taxonomy" id="69766"/>
    <lineage>
        <taxon>Eukaryota</taxon>
        <taxon>Fungi</taxon>
        <taxon>Dikarya</taxon>
        <taxon>Ascomycota</taxon>
        <taxon>Pezizomycotina</taxon>
        <taxon>Eurotiomycetes</taxon>
        <taxon>Eurotiomycetidae</taxon>
        <taxon>Eurotiales</taxon>
        <taxon>Aspergillaceae</taxon>
        <taxon>Penicillium</taxon>
    </lineage>
</organism>